<reference evidence="1 2" key="1">
    <citation type="submission" date="2015-10" db="EMBL/GenBank/DDBJ databases">
        <title>Draft genome sequence of Streptomyces cellostaticus DSM 40189, type strain for the species Streptomyces cellostaticus.</title>
        <authorList>
            <person name="Ruckert C."/>
            <person name="Winkler A."/>
            <person name="Kalinowski J."/>
            <person name="Kampfer P."/>
            <person name="Glaeser S."/>
        </authorList>
    </citation>
    <scope>NUCLEOTIDE SEQUENCE [LARGE SCALE GENOMIC DNA]</scope>
    <source>
        <strain evidence="1 2">DSM 40189</strain>
    </source>
</reference>
<accession>A0A101NJZ2</accession>
<evidence type="ECO:0000313" key="2">
    <source>
        <dbReference type="Proteomes" id="UP000054241"/>
    </source>
</evidence>
<dbReference type="EMBL" id="LMWL01000038">
    <property type="protein sequence ID" value="KUM94444.1"/>
    <property type="molecule type" value="Genomic_DNA"/>
</dbReference>
<keyword evidence="2" id="KW-1185">Reference proteome</keyword>
<dbReference type="AlphaFoldDB" id="A0A101NJZ2"/>
<comment type="caution">
    <text evidence="1">The sequence shown here is derived from an EMBL/GenBank/DDBJ whole genome shotgun (WGS) entry which is preliminary data.</text>
</comment>
<proteinExistence type="predicted"/>
<name>A0A101NJZ2_9ACTN</name>
<protein>
    <submittedName>
        <fullName evidence="1">Uncharacterized protein</fullName>
    </submittedName>
</protein>
<dbReference type="Proteomes" id="UP000054241">
    <property type="component" value="Unassembled WGS sequence"/>
</dbReference>
<gene>
    <name evidence="1" type="ORF">AQI88_22360</name>
</gene>
<dbReference type="RefSeq" id="WP_317934506.1">
    <property type="nucleotide sequence ID" value="NZ_BNDU01000006.1"/>
</dbReference>
<sequence>MVVGVTEESVISEAEADRLPVDVETVRDSVDASLAMRLDTSTREQIDARTGFLIGHLSMLLAEDLRADQDETVRAHYRACYHLLDLSRRPTDKTPAYECFSFMRELAVRAEGLLSVYEKQGHTEK</sequence>
<organism evidence="1 2">
    <name type="scientific">Streptomyces cellostaticus</name>
    <dbReference type="NCBI Taxonomy" id="67285"/>
    <lineage>
        <taxon>Bacteria</taxon>
        <taxon>Bacillati</taxon>
        <taxon>Actinomycetota</taxon>
        <taxon>Actinomycetes</taxon>
        <taxon>Kitasatosporales</taxon>
        <taxon>Streptomycetaceae</taxon>
        <taxon>Streptomyces</taxon>
    </lineage>
</organism>
<dbReference type="STRING" id="67285.AQI88_22360"/>
<evidence type="ECO:0000313" key="1">
    <source>
        <dbReference type="EMBL" id="KUM94444.1"/>
    </source>
</evidence>